<feature type="signal peptide" evidence="1">
    <location>
        <begin position="1"/>
        <end position="22"/>
    </location>
</feature>
<dbReference type="RefSeq" id="WP_375556449.1">
    <property type="nucleotide sequence ID" value="NZ_JBBVGT010000002.1"/>
</dbReference>
<dbReference type="PANTHER" id="PTHR34406">
    <property type="entry name" value="PROTEIN YCEI"/>
    <property type="match status" value="1"/>
</dbReference>
<comment type="caution">
    <text evidence="3">The sequence shown here is derived from an EMBL/GenBank/DDBJ whole genome shotgun (WGS) entry which is preliminary data.</text>
</comment>
<name>A0ABV5CBI0_9SPHI</name>
<keyword evidence="4" id="KW-1185">Reference proteome</keyword>
<evidence type="ECO:0000259" key="2">
    <source>
        <dbReference type="SMART" id="SM00867"/>
    </source>
</evidence>
<accession>A0ABV5CBI0</accession>
<proteinExistence type="predicted"/>
<reference evidence="3 4" key="1">
    <citation type="submission" date="2024-04" db="EMBL/GenBank/DDBJ databases">
        <title>Albibacterium profundi sp. nov., isolated from sediment of the Challenger Deep of Mariana Trench.</title>
        <authorList>
            <person name="Wang Y."/>
        </authorList>
    </citation>
    <scope>NUCLEOTIDE SEQUENCE [LARGE SCALE GENOMIC DNA]</scope>
    <source>
        <strain evidence="3 4">RHL897</strain>
    </source>
</reference>
<dbReference type="SMART" id="SM00867">
    <property type="entry name" value="YceI"/>
    <property type="match status" value="1"/>
</dbReference>
<gene>
    <name evidence="3" type="ORF">WKR92_03490</name>
</gene>
<dbReference type="InterPro" id="IPR007372">
    <property type="entry name" value="Lipid/polyisoprenoid-bd_YceI"/>
</dbReference>
<dbReference type="InterPro" id="IPR036761">
    <property type="entry name" value="TTHA0802/YceI-like_sf"/>
</dbReference>
<dbReference type="Pfam" id="PF04264">
    <property type="entry name" value="YceI"/>
    <property type="match status" value="1"/>
</dbReference>
<dbReference type="Gene3D" id="2.40.128.110">
    <property type="entry name" value="Lipid/polyisoprenoid-binding, YceI-like"/>
    <property type="match status" value="1"/>
</dbReference>
<evidence type="ECO:0000313" key="3">
    <source>
        <dbReference type="EMBL" id="MFB5944890.1"/>
    </source>
</evidence>
<dbReference type="SUPFAM" id="SSF101874">
    <property type="entry name" value="YceI-like"/>
    <property type="match status" value="1"/>
</dbReference>
<sequence>MRKILILLSAPAIFLASCVSNPDGQKAETSDAVETTVTTDGNSLSVDTSASTVKWLGQKVTGKHHGEVDITSGSLIVSEDGHLTGGNFEIDLNTIDVQDLEGEMRDKLMGHLRSEDFFHVENHPTATFEITEVTEGATANELVVAGNLTIRGVSKNIKFDATASELSAESAVLDANFNIAREDWGVSYQGKADDLISKEINFDVHLVAKK</sequence>
<evidence type="ECO:0000256" key="1">
    <source>
        <dbReference type="SAM" id="SignalP"/>
    </source>
</evidence>
<keyword evidence="1" id="KW-0732">Signal</keyword>
<feature type="domain" description="Lipid/polyisoprenoid-binding YceI-like" evidence="2">
    <location>
        <begin position="43"/>
        <end position="209"/>
    </location>
</feature>
<dbReference type="Proteomes" id="UP001580928">
    <property type="component" value="Unassembled WGS sequence"/>
</dbReference>
<dbReference type="PANTHER" id="PTHR34406:SF1">
    <property type="entry name" value="PROTEIN YCEI"/>
    <property type="match status" value="1"/>
</dbReference>
<dbReference type="PROSITE" id="PS51257">
    <property type="entry name" value="PROKAR_LIPOPROTEIN"/>
    <property type="match status" value="1"/>
</dbReference>
<organism evidence="3 4">
    <name type="scientific">Albibacterium profundi</name>
    <dbReference type="NCBI Taxonomy" id="3134906"/>
    <lineage>
        <taxon>Bacteria</taxon>
        <taxon>Pseudomonadati</taxon>
        <taxon>Bacteroidota</taxon>
        <taxon>Sphingobacteriia</taxon>
        <taxon>Sphingobacteriales</taxon>
        <taxon>Sphingobacteriaceae</taxon>
        <taxon>Albibacterium</taxon>
    </lineage>
</organism>
<feature type="chain" id="PRO_5046515441" evidence="1">
    <location>
        <begin position="23"/>
        <end position="210"/>
    </location>
</feature>
<protein>
    <submittedName>
        <fullName evidence="3">YceI family protein</fullName>
    </submittedName>
</protein>
<dbReference type="EMBL" id="JBBVGT010000002">
    <property type="protein sequence ID" value="MFB5944890.1"/>
    <property type="molecule type" value="Genomic_DNA"/>
</dbReference>
<evidence type="ECO:0000313" key="4">
    <source>
        <dbReference type="Proteomes" id="UP001580928"/>
    </source>
</evidence>